<reference evidence="1 2" key="1">
    <citation type="submission" date="2018-09" db="EMBL/GenBank/DDBJ databases">
        <title>Isolation, diversity and antifungal activity of actinobacteria from wheat.</title>
        <authorList>
            <person name="Han C."/>
        </authorList>
    </citation>
    <scope>NUCLEOTIDE SEQUENCE [LARGE SCALE GENOMIC DNA]</scope>
    <source>
        <strain evidence="1 2">NEAU-YY265</strain>
    </source>
</reference>
<accession>A0A418KWW4</accession>
<protein>
    <submittedName>
        <fullName evidence="1">Uncharacterized protein</fullName>
    </submittedName>
</protein>
<dbReference type="OrthoDB" id="9841444at2"/>
<evidence type="ECO:0000313" key="2">
    <source>
        <dbReference type="Proteomes" id="UP000284057"/>
    </source>
</evidence>
<name>A0A418KWW4_9ACTN</name>
<keyword evidence="2" id="KW-1185">Reference proteome</keyword>
<dbReference type="RefSeq" id="WP_119658149.1">
    <property type="nucleotide sequence ID" value="NZ_QUAL01000012.1"/>
</dbReference>
<organism evidence="1 2">
    <name type="scientific">Jiangella rhizosphaerae</name>
    <dbReference type="NCBI Taxonomy" id="2293569"/>
    <lineage>
        <taxon>Bacteria</taxon>
        <taxon>Bacillati</taxon>
        <taxon>Actinomycetota</taxon>
        <taxon>Actinomycetes</taxon>
        <taxon>Jiangellales</taxon>
        <taxon>Jiangellaceae</taxon>
        <taxon>Jiangella</taxon>
    </lineage>
</organism>
<sequence length="116" mass="12525">MTNHEPAATGDPATAQIENATVALQLAAIEADIAYPRDRVLMLRRLIELLAATKGIVDIALDHAAVFELFANNPATREDVHVIHLDRLSQLLFEARIELLISCGAIITGPMDGETA</sequence>
<comment type="caution">
    <text evidence="1">The sequence shown here is derived from an EMBL/GenBank/DDBJ whole genome shotgun (WGS) entry which is preliminary data.</text>
</comment>
<dbReference type="AlphaFoldDB" id="A0A418KWW4"/>
<dbReference type="Proteomes" id="UP000284057">
    <property type="component" value="Unassembled WGS sequence"/>
</dbReference>
<evidence type="ECO:0000313" key="1">
    <source>
        <dbReference type="EMBL" id="RIQ36974.1"/>
    </source>
</evidence>
<dbReference type="EMBL" id="QUAL01000012">
    <property type="protein sequence ID" value="RIQ36974.1"/>
    <property type="molecule type" value="Genomic_DNA"/>
</dbReference>
<gene>
    <name evidence="1" type="ORF">DY240_01180</name>
</gene>
<proteinExistence type="predicted"/>